<feature type="domain" description="Cadherin" evidence="9">
    <location>
        <begin position="12"/>
        <end position="131"/>
    </location>
</feature>
<evidence type="ECO:0000256" key="8">
    <source>
        <dbReference type="PROSITE-ProRule" id="PRU00043"/>
    </source>
</evidence>
<dbReference type="CDD" id="cd11304">
    <property type="entry name" value="Cadherin_repeat"/>
    <property type="match status" value="2"/>
</dbReference>
<name>A0A8E0VGG7_9TREM</name>
<keyword evidence="6" id="KW-0472">Membrane</keyword>
<proteinExistence type="predicted"/>
<comment type="subcellular location">
    <subcellularLocation>
        <location evidence="1">Membrane</location>
        <topology evidence="1">Single-pass membrane protein</topology>
    </subcellularLocation>
</comment>
<protein>
    <submittedName>
        <fullName evidence="10">Protocadherin Fat 1</fullName>
    </submittedName>
</protein>
<evidence type="ECO:0000256" key="3">
    <source>
        <dbReference type="ARBA" id="ARBA00022737"/>
    </source>
</evidence>
<keyword evidence="11" id="KW-1185">Reference proteome</keyword>
<dbReference type="PROSITE" id="PS50268">
    <property type="entry name" value="CADHERIN_2"/>
    <property type="match status" value="2"/>
</dbReference>
<dbReference type="InterPro" id="IPR015919">
    <property type="entry name" value="Cadherin-like_sf"/>
</dbReference>
<keyword evidence="4 8" id="KW-0106">Calcium</keyword>
<evidence type="ECO:0000259" key="9">
    <source>
        <dbReference type="PROSITE" id="PS50268"/>
    </source>
</evidence>
<dbReference type="PANTHER" id="PTHR24028:SF263">
    <property type="entry name" value="CADHERIN-RELATED FAMILY MEMBER 1"/>
    <property type="match status" value="1"/>
</dbReference>
<dbReference type="GO" id="GO:0005886">
    <property type="term" value="C:plasma membrane"/>
    <property type="evidence" value="ECO:0007669"/>
    <property type="project" value="InterPro"/>
</dbReference>
<keyword evidence="7" id="KW-0325">Glycoprotein</keyword>
<sequence length="278" mass="31188">MRCYHLSKHSPRIQLMQSDVTYVNRLSHRIIIYSLEPHHFGGKFAPTHADRSKESITHFECDPVSGLIRLARKLNYHSNPTHRFWGVATDQGATPLSSRIPITVSTASVNRREHFLFSVHVLDFNDNPPQFDMPDRVVDSVSSSSPSTCLYRARISERASPGTFVLRLMASDPDVNDTLTYHMAPTSSNRHSEYFRLGIDSGILSWAPFRTDRGEVALHAPMLSRSLTDVENSDSQWSLPGSADTLVPTDKLEFQVSSRFDALQPKFNGSLDSNGLMG</sequence>
<dbReference type="PROSITE" id="PS00232">
    <property type="entry name" value="CADHERIN_1"/>
    <property type="match status" value="1"/>
</dbReference>
<evidence type="ECO:0000313" key="10">
    <source>
        <dbReference type="EMBL" id="KAA0186680.1"/>
    </source>
</evidence>
<evidence type="ECO:0000313" key="11">
    <source>
        <dbReference type="Proteomes" id="UP000728185"/>
    </source>
</evidence>
<dbReference type="AlphaFoldDB" id="A0A8E0VGG7"/>
<dbReference type="InterPro" id="IPR020894">
    <property type="entry name" value="Cadherin_CS"/>
</dbReference>
<dbReference type="GO" id="GO:0007156">
    <property type="term" value="P:homophilic cell adhesion via plasma membrane adhesion molecules"/>
    <property type="evidence" value="ECO:0007669"/>
    <property type="project" value="InterPro"/>
</dbReference>
<evidence type="ECO:0000256" key="1">
    <source>
        <dbReference type="ARBA" id="ARBA00004167"/>
    </source>
</evidence>
<keyword evidence="2" id="KW-0812">Transmembrane</keyword>
<evidence type="ECO:0000256" key="6">
    <source>
        <dbReference type="ARBA" id="ARBA00023136"/>
    </source>
</evidence>
<dbReference type="Proteomes" id="UP000728185">
    <property type="component" value="Unassembled WGS sequence"/>
</dbReference>
<dbReference type="GO" id="GO:0005509">
    <property type="term" value="F:calcium ion binding"/>
    <property type="evidence" value="ECO:0007669"/>
    <property type="project" value="UniProtKB-UniRule"/>
</dbReference>
<dbReference type="SMART" id="SM00112">
    <property type="entry name" value="CA"/>
    <property type="match status" value="1"/>
</dbReference>
<keyword evidence="3" id="KW-0677">Repeat</keyword>
<dbReference type="SUPFAM" id="SSF49313">
    <property type="entry name" value="Cadherin-like"/>
    <property type="match status" value="2"/>
</dbReference>
<evidence type="ECO:0000256" key="2">
    <source>
        <dbReference type="ARBA" id="ARBA00022692"/>
    </source>
</evidence>
<evidence type="ECO:0000256" key="4">
    <source>
        <dbReference type="ARBA" id="ARBA00022837"/>
    </source>
</evidence>
<keyword evidence="5" id="KW-1133">Transmembrane helix</keyword>
<evidence type="ECO:0000256" key="7">
    <source>
        <dbReference type="ARBA" id="ARBA00023180"/>
    </source>
</evidence>
<dbReference type="InterPro" id="IPR002126">
    <property type="entry name" value="Cadherin-like_dom"/>
</dbReference>
<organism evidence="10 11">
    <name type="scientific">Fasciolopsis buskii</name>
    <dbReference type="NCBI Taxonomy" id="27845"/>
    <lineage>
        <taxon>Eukaryota</taxon>
        <taxon>Metazoa</taxon>
        <taxon>Spiralia</taxon>
        <taxon>Lophotrochozoa</taxon>
        <taxon>Platyhelminthes</taxon>
        <taxon>Trematoda</taxon>
        <taxon>Digenea</taxon>
        <taxon>Plagiorchiida</taxon>
        <taxon>Echinostomata</taxon>
        <taxon>Echinostomatoidea</taxon>
        <taxon>Fasciolidae</taxon>
        <taxon>Fasciolopsis</taxon>
    </lineage>
</organism>
<accession>A0A8E0VGG7</accession>
<dbReference type="Gene3D" id="2.60.40.60">
    <property type="entry name" value="Cadherins"/>
    <property type="match status" value="2"/>
</dbReference>
<dbReference type="PANTHER" id="PTHR24028">
    <property type="entry name" value="CADHERIN-87A"/>
    <property type="match status" value="1"/>
</dbReference>
<evidence type="ECO:0000256" key="5">
    <source>
        <dbReference type="ARBA" id="ARBA00022989"/>
    </source>
</evidence>
<reference evidence="10" key="1">
    <citation type="submission" date="2019-05" db="EMBL/GenBank/DDBJ databases">
        <title>Annotation for the trematode Fasciolopsis buski.</title>
        <authorList>
            <person name="Choi Y.-J."/>
        </authorList>
    </citation>
    <scope>NUCLEOTIDE SEQUENCE</scope>
    <source>
        <strain evidence="10">HT</strain>
        <tissue evidence="10">Whole worm</tissue>
    </source>
</reference>
<feature type="domain" description="Cadherin" evidence="9">
    <location>
        <begin position="147"/>
        <end position="267"/>
    </location>
</feature>
<dbReference type="OrthoDB" id="6272940at2759"/>
<comment type="caution">
    <text evidence="10">The sequence shown here is derived from an EMBL/GenBank/DDBJ whole genome shotgun (WGS) entry which is preliminary data.</text>
</comment>
<dbReference type="EMBL" id="LUCM01009625">
    <property type="protein sequence ID" value="KAA0186680.1"/>
    <property type="molecule type" value="Genomic_DNA"/>
</dbReference>
<gene>
    <name evidence="10" type="ORF">FBUS_00733</name>
</gene>
<dbReference type="InterPro" id="IPR050174">
    <property type="entry name" value="Protocadherin/Cadherin-CA"/>
</dbReference>